<reference evidence="5 6" key="1">
    <citation type="submission" date="2020-04" db="EMBL/GenBank/DDBJ databases">
        <authorList>
            <person name="Alioto T."/>
            <person name="Alioto T."/>
            <person name="Gomez Garrido J."/>
        </authorList>
    </citation>
    <scope>NUCLEOTIDE SEQUENCE [LARGE SCALE GENOMIC DNA]</scope>
</reference>
<dbReference type="GO" id="GO:0003735">
    <property type="term" value="F:structural constituent of ribosome"/>
    <property type="evidence" value="ECO:0007669"/>
    <property type="project" value="InterPro"/>
</dbReference>
<dbReference type="OrthoDB" id="10251781at2759"/>
<evidence type="ECO:0000313" key="6">
    <source>
        <dbReference type="Proteomes" id="UP000494165"/>
    </source>
</evidence>
<dbReference type="InterPro" id="IPR005813">
    <property type="entry name" value="Ribosomal_bL20"/>
</dbReference>
<proteinExistence type="inferred from homology"/>
<sequence>MVFLSVMRQVGFRFTGTHRGPDKFWRRRRFFKMTAHFVGRKRNCFRIAIKYVHRAMVFATKDRKLRKETVRDLWETRLEGACMEHNFTRKLLMDSLSRHNVLLNRKSLSNLAIWEPRTFQSLMNIAWVTAAQERIRGADGLGPAPKNVFVPQIEDEVD</sequence>
<organism evidence="5 6">
    <name type="scientific">Cloeon dipterum</name>
    <dbReference type="NCBI Taxonomy" id="197152"/>
    <lineage>
        <taxon>Eukaryota</taxon>
        <taxon>Metazoa</taxon>
        <taxon>Ecdysozoa</taxon>
        <taxon>Arthropoda</taxon>
        <taxon>Hexapoda</taxon>
        <taxon>Insecta</taxon>
        <taxon>Pterygota</taxon>
        <taxon>Palaeoptera</taxon>
        <taxon>Ephemeroptera</taxon>
        <taxon>Pisciforma</taxon>
        <taxon>Baetidae</taxon>
        <taxon>Cloeon</taxon>
    </lineage>
</organism>
<gene>
    <name evidence="5" type="ORF">CLODIP_2_CD12056</name>
</gene>
<dbReference type="Proteomes" id="UP000494165">
    <property type="component" value="Unassembled WGS sequence"/>
</dbReference>
<dbReference type="InterPro" id="IPR035566">
    <property type="entry name" value="Ribosomal_protein_bL20_C"/>
</dbReference>
<dbReference type="Gene3D" id="6.10.160.10">
    <property type="match status" value="1"/>
</dbReference>
<evidence type="ECO:0000313" key="5">
    <source>
        <dbReference type="EMBL" id="CAB3379254.1"/>
    </source>
</evidence>
<accession>A0A8S1D979</accession>
<name>A0A8S1D979_9INSE</name>
<comment type="caution">
    <text evidence="5">The sequence shown here is derived from an EMBL/GenBank/DDBJ whole genome shotgun (WGS) entry which is preliminary data.</text>
</comment>
<comment type="similarity">
    <text evidence="1 4">Belongs to the bacterial ribosomal protein bL20 family.</text>
</comment>
<dbReference type="GO" id="GO:1990904">
    <property type="term" value="C:ribonucleoprotein complex"/>
    <property type="evidence" value="ECO:0007669"/>
    <property type="project" value="UniProtKB-KW"/>
</dbReference>
<dbReference type="EMBL" id="CADEPI010000182">
    <property type="protein sequence ID" value="CAB3379254.1"/>
    <property type="molecule type" value="Genomic_DNA"/>
</dbReference>
<keyword evidence="3 4" id="KW-0687">Ribonucleoprotein</keyword>
<dbReference type="Pfam" id="PF00453">
    <property type="entry name" value="Ribosomal_L20"/>
    <property type="match status" value="1"/>
</dbReference>
<dbReference type="PRINTS" id="PR00062">
    <property type="entry name" value="RIBOSOMALL20"/>
</dbReference>
<dbReference type="CDD" id="cd07026">
    <property type="entry name" value="Ribosomal_L20"/>
    <property type="match status" value="1"/>
</dbReference>
<evidence type="ECO:0008006" key="7">
    <source>
        <dbReference type="Google" id="ProtNLM"/>
    </source>
</evidence>
<evidence type="ECO:0000256" key="1">
    <source>
        <dbReference type="ARBA" id="ARBA00007698"/>
    </source>
</evidence>
<evidence type="ECO:0000256" key="2">
    <source>
        <dbReference type="ARBA" id="ARBA00022980"/>
    </source>
</evidence>
<dbReference type="PANTHER" id="PTHR10986">
    <property type="entry name" value="39S RIBOSOMAL PROTEIN L20"/>
    <property type="match status" value="1"/>
</dbReference>
<dbReference type="NCBIfam" id="TIGR01032">
    <property type="entry name" value="rplT_bact"/>
    <property type="match status" value="1"/>
</dbReference>
<dbReference type="Gene3D" id="1.10.1900.20">
    <property type="entry name" value="Ribosomal protein L20"/>
    <property type="match status" value="1"/>
</dbReference>
<dbReference type="GO" id="GO:0005840">
    <property type="term" value="C:ribosome"/>
    <property type="evidence" value="ECO:0007669"/>
    <property type="project" value="UniProtKB-KW"/>
</dbReference>
<evidence type="ECO:0000256" key="3">
    <source>
        <dbReference type="ARBA" id="ARBA00023274"/>
    </source>
</evidence>
<protein>
    <recommendedName>
        <fullName evidence="7">39S ribosomal protein L20, mitochondrial</fullName>
    </recommendedName>
</protein>
<dbReference type="GO" id="GO:0019843">
    <property type="term" value="F:rRNA binding"/>
    <property type="evidence" value="ECO:0007669"/>
    <property type="project" value="InterPro"/>
</dbReference>
<evidence type="ECO:0000256" key="4">
    <source>
        <dbReference type="RuleBase" id="RU000561"/>
    </source>
</evidence>
<keyword evidence="6" id="KW-1185">Reference proteome</keyword>
<dbReference type="SUPFAM" id="SSF74731">
    <property type="entry name" value="Ribosomal protein L20"/>
    <property type="match status" value="1"/>
</dbReference>
<dbReference type="GO" id="GO:0006412">
    <property type="term" value="P:translation"/>
    <property type="evidence" value="ECO:0007669"/>
    <property type="project" value="InterPro"/>
</dbReference>
<dbReference type="AlphaFoldDB" id="A0A8S1D979"/>
<keyword evidence="2 4" id="KW-0689">Ribosomal protein</keyword>